<dbReference type="InterPro" id="IPR013783">
    <property type="entry name" value="Ig-like_fold"/>
</dbReference>
<dbReference type="PANTHER" id="PTHR38731">
    <property type="entry name" value="LIPL45-RELATED LIPOPROTEIN-RELATED"/>
    <property type="match status" value="1"/>
</dbReference>
<dbReference type="RefSeq" id="WP_190289315.1">
    <property type="nucleotide sequence ID" value="NZ_JABFCZ010000001.1"/>
</dbReference>
<dbReference type="CDD" id="cd00063">
    <property type="entry name" value="FN3"/>
    <property type="match status" value="1"/>
</dbReference>
<dbReference type="Pfam" id="PF09136">
    <property type="entry name" value="Glucodextran_B"/>
    <property type="match status" value="2"/>
</dbReference>
<comment type="caution">
    <text evidence="3">The sequence shown here is derived from an EMBL/GenBank/DDBJ whole genome shotgun (WGS) entry which is preliminary data.</text>
</comment>
<name>A0A926NV20_9HYPH</name>
<proteinExistence type="predicted"/>
<feature type="signal peptide" evidence="1">
    <location>
        <begin position="1"/>
        <end position="41"/>
    </location>
</feature>
<dbReference type="Proteomes" id="UP000598467">
    <property type="component" value="Unassembled WGS sequence"/>
</dbReference>
<dbReference type="SUPFAM" id="SSF49265">
    <property type="entry name" value="Fibronectin type III"/>
    <property type="match status" value="1"/>
</dbReference>
<feature type="domain" description="FecR protein" evidence="2">
    <location>
        <begin position="208"/>
        <end position="297"/>
    </location>
</feature>
<dbReference type="EMBL" id="JABFCZ010000001">
    <property type="protein sequence ID" value="MBD1544635.1"/>
    <property type="molecule type" value="Genomic_DNA"/>
</dbReference>
<gene>
    <name evidence="3" type="ORF">HK439_00025</name>
</gene>
<dbReference type="InterPro" id="IPR003961">
    <property type="entry name" value="FN3_dom"/>
</dbReference>
<dbReference type="NCBIfam" id="NF033510">
    <property type="entry name" value="Ca_tandemer"/>
    <property type="match status" value="1"/>
</dbReference>
<dbReference type="Pfam" id="PF04773">
    <property type="entry name" value="FecR"/>
    <property type="match status" value="1"/>
</dbReference>
<accession>A0A926NV20</accession>
<dbReference type="Gene3D" id="2.60.40.10">
    <property type="entry name" value="Immunoglobulins"/>
    <property type="match status" value="4"/>
</dbReference>
<dbReference type="InterPro" id="IPR006860">
    <property type="entry name" value="FecR"/>
</dbReference>
<evidence type="ECO:0000256" key="1">
    <source>
        <dbReference type="SAM" id="SignalP"/>
    </source>
</evidence>
<dbReference type="PANTHER" id="PTHR38731:SF1">
    <property type="entry name" value="FECR PROTEIN DOMAIN-CONTAINING PROTEIN"/>
    <property type="match status" value="1"/>
</dbReference>
<evidence type="ECO:0000313" key="4">
    <source>
        <dbReference type="Proteomes" id="UP000598467"/>
    </source>
</evidence>
<dbReference type="AlphaFoldDB" id="A0A926NV20"/>
<keyword evidence="1" id="KW-0732">Signal</keyword>
<protein>
    <recommendedName>
        <fullName evidence="2">FecR protein domain-containing protein</fullName>
    </recommendedName>
</protein>
<sequence length="786" mass="85053">MGWGNGFIGEEYTRSRFLTGIAKTIALVFLTAALPARPALAAITVPYDPGTDLRQIAKTYLGDADLWPSILKASGIERITDLTPGQGLTVPTTEVAAARSALDTSNARIQDANAAGAQVFAFDEIDKAIRLHDDALSKQKAGDWSKTLELAVAAEGLASKAYALAEKNRDQAAEARLSDRQGWVEGQRPEDLGWEERKMNAVLIEEEKVRTLSRSTAQITFRDSGRLRLNANSHAVIQRMRVDPLKKREDAKVSLVEGDFYALLGGDSDRKTLQVDVPDVNAQIDSGDFWVRQDVSGAKFTNYDDKRVEIAARGDRVDLGRNEGVVIRSGEAPRQKVELLGTPDLLAPADDGEVYNRTADLSWSPVRDAAGYWLEVARDPNFNRMVDSVSALPDTSFTLENLDTGIYYWRISALDQFGLPGPRSLSHRFDMRIDTAPPYLRLDAPLSSDIHREASVEVKGESEPGAEVSVNGAPAAVDTQGAYRLTVTLQPGSNVLTVLSRDAAGNETKVSREVVYMPDTTAKITFNAAIPRLSARHFVTNGNEISLSGETEHDAKLQVLDADGSVRASASTNGDGVFAFTLPLSADEGDYKISVISPSGFSSQDSFKVSIDRNPPAIDLDTPLPRLTSTEFLALRGTVTDSRTVQLNGRDIPLKDNRFDEVITLKEGENTIEMSAGDLAGNVTVETWTVTLDQSPPTYVSHSIKPGSGGRVNVEVKADDASGLAKAAPFTLLSNGTEVDGFLRYNKLSKSYRGAVAVASADISGVRLAGIELQDDAGNKIRVRLK</sequence>
<evidence type="ECO:0000259" key="2">
    <source>
        <dbReference type="Pfam" id="PF04773"/>
    </source>
</evidence>
<dbReference type="InterPro" id="IPR036116">
    <property type="entry name" value="FN3_sf"/>
</dbReference>
<evidence type="ECO:0000313" key="3">
    <source>
        <dbReference type="EMBL" id="MBD1544635.1"/>
    </source>
</evidence>
<feature type="chain" id="PRO_5037184015" description="FecR protein domain-containing protein" evidence="1">
    <location>
        <begin position="42"/>
        <end position="786"/>
    </location>
</feature>
<organism evidence="3 4">
    <name type="scientific">Roseibium aggregatum</name>
    <dbReference type="NCBI Taxonomy" id="187304"/>
    <lineage>
        <taxon>Bacteria</taxon>
        <taxon>Pseudomonadati</taxon>
        <taxon>Pseudomonadota</taxon>
        <taxon>Alphaproteobacteria</taxon>
        <taxon>Hyphomicrobiales</taxon>
        <taxon>Stappiaceae</taxon>
        <taxon>Roseibium</taxon>
    </lineage>
</organism>
<reference evidence="3" key="1">
    <citation type="submission" date="2020-05" db="EMBL/GenBank/DDBJ databases">
        <title>Identification of trans-AT polyketide cluster in two marine bacteria, producers of a novel glutaramide-containing polyketide sesbanimide D and analogs.</title>
        <authorList>
            <person name="Kacar D."/>
            <person name="Rodriguez P."/>
            <person name="Canedo L."/>
            <person name="Gonzalez E."/>
            <person name="Galan B."/>
            <person name="De La Calle F."/>
            <person name="Garcia J.L."/>
        </authorList>
    </citation>
    <scope>NUCLEOTIDE SEQUENCE</scope>
    <source>
        <strain evidence="3">PHM038</strain>
    </source>
</reference>